<comment type="caution">
    <text evidence="2">The sequence shown here is derived from an EMBL/GenBank/DDBJ whole genome shotgun (WGS) entry which is preliminary data.</text>
</comment>
<evidence type="ECO:0000313" key="2">
    <source>
        <dbReference type="EMBL" id="MDQ7917910.1"/>
    </source>
</evidence>
<evidence type="ECO:0000256" key="1">
    <source>
        <dbReference type="SAM" id="SignalP"/>
    </source>
</evidence>
<dbReference type="Proteomes" id="UP001230915">
    <property type="component" value="Unassembled WGS sequence"/>
</dbReference>
<gene>
    <name evidence="2" type="ORF">RBU60_10015</name>
</gene>
<dbReference type="Gene3D" id="3.40.1260.10">
    <property type="entry name" value="DsrEFH-like"/>
    <property type="match status" value="1"/>
</dbReference>
<dbReference type="InterPro" id="IPR003787">
    <property type="entry name" value="Sulphur_relay_DsrE/F-like"/>
</dbReference>
<dbReference type="Pfam" id="PF02635">
    <property type="entry name" value="DsrE"/>
    <property type="match status" value="1"/>
</dbReference>
<proteinExistence type="predicted"/>
<reference evidence="2 3" key="1">
    <citation type="submission" date="2023-08" db="EMBL/GenBank/DDBJ databases">
        <title>Mesonia sp. MT50, isolated from deep-sea sediment of the Mariana Trench.</title>
        <authorList>
            <person name="Fu H."/>
        </authorList>
    </citation>
    <scope>NUCLEOTIDE SEQUENCE [LARGE SCALE GENOMIC DNA]</scope>
    <source>
        <strain evidence="2 3">MT50</strain>
    </source>
</reference>
<dbReference type="SUPFAM" id="SSF75169">
    <property type="entry name" value="DsrEFH-like"/>
    <property type="match status" value="1"/>
</dbReference>
<dbReference type="InterPro" id="IPR027396">
    <property type="entry name" value="DsrEFH-like"/>
</dbReference>
<dbReference type="RefSeq" id="WP_308864781.1">
    <property type="nucleotide sequence ID" value="NZ_JAVHUL010000026.1"/>
</dbReference>
<name>A0ABU1A2H9_9FLAO</name>
<keyword evidence="3" id="KW-1185">Reference proteome</keyword>
<evidence type="ECO:0000313" key="3">
    <source>
        <dbReference type="Proteomes" id="UP001230915"/>
    </source>
</evidence>
<accession>A0ABU1A2H9</accession>
<keyword evidence="1" id="KW-0732">Signal</keyword>
<sequence length="152" mass="17222">MKLTNFTKSILAVFIVLFSLSVSAQNTGTKPMNKQMVSDLSKTPNMALGLQKERHVKGAFKLFDRMIASDMELKHFEIVIWGDAVKEFSKASELSRIIEKNQHPKLRVSVCRQAMKRWNVTKEDLPEGVISVENAFSRLLQIQANGYNVVIP</sequence>
<dbReference type="EMBL" id="JAVHUL010000026">
    <property type="protein sequence ID" value="MDQ7917910.1"/>
    <property type="molecule type" value="Genomic_DNA"/>
</dbReference>
<organism evidence="2 3">
    <name type="scientific">Mesonia profundi</name>
    <dbReference type="NCBI Taxonomy" id="3070998"/>
    <lineage>
        <taxon>Bacteria</taxon>
        <taxon>Pseudomonadati</taxon>
        <taxon>Bacteroidota</taxon>
        <taxon>Flavobacteriia</taxon>
        <taxon>Flavobacteriales</taxon>
        <taxon>Flavobacteriaceae</taxon>
        <taxon>Mesonia</taxon>
    </lineage>
</organism>
<feature type="chain" id="PRO_5045528068" evidence="1">
    <location>
        <begin position="25"/>
        <end position="152"/>
    </location>
</feature>
<feature type="signal peptide" evidence="1">
    <location>
        <begin position="1"/>
        <end position="24"/>
    </location>
</feature>
<protein>
    <submittedName>
        <fullName evidence="2">DsrE family protein</fullName>
    </submittedName>
</protein>